<comment type="caution">
    <text evidence="1">The sequence shown here is derived from an EMBL/GenBank/DDBJ whole genome shotgun (WGS) entry which is preliminary data.</text>
</comment>
<dbReference type="EMBL" id="JAIZAY010000015">
    <property type="protein sequence ID" value="KAJ8028170.1"/>
    <property type="molecule type" value="Genomic_DNA"/>
</dbReference>
<dbReference type="Gene3D" id="3.40.50.150">
    <property type="entry name" value="Vaccinia Virus protein VP39"/>
    <property type="match status" value="1"/>
</dbReference>
<gene>
    <name evidence="1" type="ORF">HOLleu_30336</name>
</gene>
<keyword evidence="2" id="KW-1185">Reference proteome</keyword>
<protein>
    <submittedName>
        <fullName evidence="1">Histamine N-methyltransferase A</fullName>
    </submittedName>
</protein>
<dbReference type="SUPFAM" id="SSF53335">
    <property type="entry name" value="S-adenosyl-L-methionine-dependent methyltransferases"/>
    <property type="match status" value="1"/>
</dbReference>
<proteinExistence type="predicted"/>
<dbReference type="Proteomes" id="UP001152320">
    <property type="component" value="Chromosome 15"/>
</dbReference>
<dbReference type="AlphaFoldDB" id="A0A9Q1H0C5"/>
<organism evidence="1 2">
    <name type="scientific">Holothuria leucospilota</name>
    <name type="common">Black long sea cucumber</name>
    <name type="synonym">Mertensiothuria leucospilota</name>
    <dbReference type="NCBI Taxonomy" id="206669"/>
    <lineage>
        <taxon>Eukaryota</taxon>
        <taxon>Metazoa</taxon>
        <taxon>Echinodermata</taxon>
        <taxon>Eleutherozoa</taxon>
        <taxon>Echinozoa</taxon>
        <taxon>Holothuroidea</taxon>
        <taxon>Aspidochirotacea</taxon>
        <taxon>Aspidochirotida</taxon>
        <taxon>Holothuriidae</taxon>
        <taxon>Holothuria</taxon>
    </lineage>
</organism>
<accession>A0A9Q1H0C5</accession>
<evidence type="ECO:0000313" key="1">
    <source>
        <dbReference type="EMBL" id="KAJ8028170.1"/>
    </source>
</evidence>
<sequence length="223" mass="25471">MLMQLLKKFRLIECTVVEPSAEEITSYKKLVEEQKRALNGVTFHWQQESIQEFCKTNIDGLKRFHFVSALHSLYYIENKDLDFYLKTILGWTEGKMLIMQGAVNSIFSGLEKGFPTSNPFRSRNLGSKIEDTLKTLGINFETSVIPAECDLTFCFDSDSRDGKLLLDFFLHVVRCGDNGPSQLLKMIKEYLTTEGISYTRNERLYAPVPTQVIIASTSKKNSV</sequence>
<name>A0A9Q1H0C5_HOLLE</name>
<evidence type="ECO:0000313" key="2">
    <source>
        <dbReference type="Proteomes" id="UP001152320"/>
    </source>
</evidence>
<dbReference type="InterPro" id="IPR029063">
    <property type="entry name" value="SAM-dependent_MTases_sf"/>
</dbReference>
<reference evidence="1" key="1">
    <citation type="submission" date="2021-10" db="EMBL/GenBank/DDBJ databases">
        <title>Tropical sea cucumber genome reveals ecological adaptation and Cuvierian tubules defense mechanism.</title>
        <authorList>
            <person name="Chen T."/>
        </authorList>
    </citation>
    <scope>NUCLEOTIDE SEQUENCE</scope>
    <source>
        <strain evidence="1">Nanhai2018</strain>
        <tissue evidence="1">Muscle</tissue>
    </source>
</reference>
<dbReference type="OrthoDB" id="5984880at2759"/>